<dbReference type="EMBL" id="CAEZSJ010000076">
    <property type="protein sequence ID" value="CAB4539974.1"/>
    <property type="molecule type" value="Genomic_DNA"/>
</dbReference>
<proteinExistence type="predicted"/>
<evidence type="ECO:0000313" key="2">
    <source>
        <dbReference type="EMBL" id="CAB4539974.1"/>
    </source>
</evidence>
<evidence type="ECO:0000256" key="1">
    <source>
        <dbReference type="SAM" id="MobiDB-lite"/>
    </source>
</evidence>
<feature type="compositionally biased region" description="Polar residues" evidence="1">
    <location>
        <begin position="111"/>
        <end position="134"/>
    </location>
</feature>
<feature type="region of interest" description="Disordered" evidence="1">
    <location>
        <begin position="1"/>
        <end position="23"/>
    </location>
</feature>
<feature type="region of interest" description="Disordered" evidence="1">
    <location>
        <begin position="110"/>
        <end position="147"/>
    </location>
</feature>
<dbReference type="AlphaFoldDB" id="A0A6J6BMM1"/>
<protein>
    <submittedName>
        <fullName evidence="2">Unannotated protein</fullName>
    </submittedName>
</protein>
<feature type="compositionally biased region" description="Polar residues" evidence="1">
    <location>
        <begin position="1"/>
        <end position="20"/>
    </location>
</feature>
<organism evidence="2">
    <name type="scientific">freshwater metagenome</name>
    <dbReference type="NCBI Taxonomy" id="449393"/>
    <lineage>
        <taxon>unclassified sequences</taxon>
        <taxon>metagenomes</taxon>
        <taxon>ecological metagenomes</taxon>
    </lineage>
</organism>
<accession>A0A6J6BMM1</accession>
<gene>
    <name evidence="2" type="ORF">UFOPK1425_00508</name>
</gene>
<name>A0A6J6BMM1_9ZZZZ</name>
<sequence>MPFSTRTVSKSPEPNGQRSPLSPPAIDNNFAAFNSVSSHSDVGLLDQVIPAPEPNLSLPAVFQNIRIATLNEEFVPSTQPRAPQYGPRKLLSLSSINLIAELFGAPLTEPGGNNSSSISRQDIPSRSSPITSETRCSRPGCNSLRKSSGTCTEPDLQILAKSLRIRSTIITFSAKSLSENFEPVSESLRVPLIGLVLTVVPDRSIKSSGDAEAISRSGNLRKQALGAGFFVKIFAKSGASERSFSISVLRIRQALTW</sequence>
<reference evidence="2" key="1">
    <citation type="submission" date="2020-05" db="EMBL/GenBank/DDBJ databases">
        <authorList>
            <person name="Chiriac C."/>
            <person name="Salcher M."/>
            <person name="Ghai R."/>
            <person name="Kavagutti S V."/>
        </authorList>
    </citation>
    <scope>NUCLEOTIDE SEQUENCE</scope>
</reference>